<dbReference type="OrthoDB" id="9766860at2"/>
<accession>E8X7X8</accession>
<feature type="region of interest" description="Disordered" evidence="6">
    <location>
        <begin position="110"/>
        <end position="168"/>
    </location>
</feature>
<evidence type="ECO:0000256" key="6">
    <source>
        <dbReference type="SAM" id="MobiDB-lite"/>
    </source>
</evidence>
<feature type="compositionally biased region" description="Polar residues" evidence="6">
    <location>
        <begin position="8"/>
        <end position="23"/>
    </location>
</feature>
<evidence type="ECO:0000313" key="9">
    <source>
        <dbReference type="Proteomes" id="UP000000343"/>
    </source>
</evidence>
<dbReference type="RefSeq" id="WP_013573281.1">
    <property type="nucleotide sequence ID" value="NC_015060.1"/>
</dbReference>
<feature type="region of interest" description="Disordered" evidence="6">
    <location>
        <begin position="55"/>
        <end position="77"/>
    </location>
</feature>
<dbReference type="GO" id="GO:0016020">
    <property type="term" value="C:membrane"/>
    <property type="evidence" value="ECO:0007669"/>
    <property type="project" value="UniProtKB-SubCell"/>
</dbReference>
<keyword evidence="3 7" id="KW-0812">Transmembrane</keyword>
<keyword evidence="5 7" id="KW-0472">Membrane</keyword>
<feature type="region of interest" description="Disordered" evidence="6">
    <location>
        <begin position="201"/>
        <end position="258"/>
    </location>
</feature>
<dbReference type="KEGG" id="acm:AciX9_4632"/>
<sequence length="459" mass="47897">MVDEHNDLSTPDHNPTVPGQPQATAPLKTSKPLVIGACVVVGIIGIANVGNLASGHAKNQPAKSALPSKPVVSDSGQVNSFQAAQARQAQHDQAELLRQQEIAAQAAILQQQQETPGPESATAPAMTPAQRQAMYGSNNPNAPQKTSGVSEAQAQAKQKALLREQQHQQALASDTVAIDFSSSAGQGTSSGKASGVLADRAEGQDVARGEAEGSPVASDEPGGVLNALSARNGAPGGSEGLQSVSDRRSTTQRDPTAAYDFDGFQGRLYRVFEGTVFEGVVTNHIDGALAGPMIVMLTTDYYSHDHQQLLFPQGTRLIGNVQSVGASGQRKLMVTFNRAICPDGFSLDLNRFTGLDPLGTTGLATSVNNHYLSSFVAAAAVGGIGGLAQVGNSGSVLDSGTQIRNGISSQTAAESEQVLNKFLSRLPVITVKEGSRARVYINQDFLVPSYAEHRVDPTL</sequence>
<name>E8X7X8_GRATM</name>
<evidence type="ECO:0000256" key="5">
    <source>
        <dbReference type="ARBA" id="ARBA00023136"/>
    </source>
</evidence>
<geneLocation type="plasmid" evidence="8 9">
    <name>pACIX905</name>
</geneLocation>
<evidence type="ECO:0000256" key="2">
    <source>
        <dbReference type="ARBA" id="ARBA00010265"/>
    </source>
</evidence>
<dbReference type="InterPro" id="IPR042217">
    <property type="entry name" value="T4SS_VirB10/TrbI"/>
</dbReference>
<evidence type="ECO:0000313" key="8">
    <source>
        <dbReference type="EMBL" id="ADW71562.1"/>
    </source>
</evidence>
<evidence type="ECO:0000256" key="7">
    <source>
        <dbReference type="SAM" id="Phobius"/>
    </source>
</evidence>
<keyword evidence="4 7" id="KW-1133">Transmembrane helix</keyword>
<dbReference type="AlphaFoldDB" id="E8X7X8"/>
<proteinExistence type="inferred from homology"/>
<organism evidence="9">
    <name type="scientific">Granulicella tundricola (strain ATCC BAA-1859 / DSM 23138 / MP5ACTX9)</name>
    <dbReference type="NCBI Taxonomy" id="1198114"/>
    <lineage>
        <taxon>Bacteria</taxon>
        <taxon>Pseudomonadati</taxon>
        <taxon>Acidobacteriota</taxon>
        <taxon>Terriglobia</taxon>
        <taxon>Terriglobales</taxon>
        <taxon>Acidobacteriaceae</taxon>
        <taxon>Granulicella</taxon>
    </lineage>
</organism>
<dbReference type="InterPro" id="IPR005498">
    <property type="entry name" value="T4SS_VirB10/TraB/TrbI"/>
</dbReference>
<evidence type="ECO:0000256" key="4">
    <source>
        <dbReference type="ARBA" id="ARBA00022989"/>
    </source>
</evidence>
<evidence type="ECO:0000256" key="3">
    <source>
        <dbReference type="ARBA" id="ARBA00022692"/>
    </source>
</evidence>
<comment type="similarity">
    <text evidence="2">Belongs to the TrbI/VirB10 family.</text>
</comment>
<feature type="region of interest" description="Disordered" evidence="6">
    <location>
        <begin position="1"/>
        <end position="26"/>
    </location>
</feature>
<gene>
    <name evidence="8" type="ordered locus">AciX9_4632</name>
</gene>
<feature type="compositionally biased region" description="Polar residues" evidence="6">
    <location>
        <begin position="135"/>
        <end position="150"/>
    </location>
</feature>
<dbReference type="EMBL" id="CP002485">
    <property type="protein sequence ID" value="ADW71562.1"/>
    <property type="molecule type" value="Genomic_DNA"/>
</dbReference>
<comment type="subcellular location">
    <subcellularLocation>
        <location evidence="1">Membrane</location>
        <topology evidence="1">Single-pass membrane protein</topology>
    </subcellularLocation>
</comment>
<keyword evidence="9" id="KW-1185">Reference proteome</keyword>
<evidence type="ECO:0000256" key="1">
    <source>
        <dbReference type="ARBA" id="ARBA00004167"/>
    </source>
</evidence>
<dbReference type="HOGENOM" id="CLU_646844_0_0_0"/>
<reference evidence="9" key="1">
    <citation type="submission" date="2011-01" db="EMBL/GenBank/DDBJ databases">
        <title>Complete sequence of plasmid5 of Acidobacterium sp. MP5ACTX9.</title>
        <authorList>
            <consortium name="US DOE Joint Genome Institute"/>
            <person name="Lucas S."/>
            <person name="Copeland A."/>
            <person name="Lapidus A."/>
            <person name="Cheng J.-F."/>
            <person name="Goodwin L."/>
            <person name="Pitluck S."/>
            <person name="Teshima H."/>
            <person name="Detter J.C."/>
            <person name="Han C."/>
            <person name="Tapia R."/>
            <person name="Land M."/>
            <person name="Hauser L."/>
            <person name="Kyrpides N."/>
            <person name="Ivanova N."/>
            <person name="Ovchinnikova G."/>
            <person name="Pagani I."/>
            <person name="Rawat S.R."/>
            <person name="Mannisto M."/>
            <person name="Haggblom M.M."/>
            <person name="Woyke T."/>
        </authorList>
    </citation>
    <scope>NUCLEOTIDE SEQUENCE [LARGE SCALE GENOMIC DNA]</scope>
    <source>
        <strain evidence="9">MP5ACTX9</strain>
        <plasmid evidence="9">Plasmid pACIX905</plasmid>
    </source>
</reference>
<dbReference type="Proteomes" id="UP000000343">
    <property type="component" value="Plasmid pACIX905"/>
</dbReference>
<dbReference type="Gene3D" id="2.40.128.260">
    <property type="entry name" value="Type IV secretion system, VirB10/TraB/TrbI"/>
    <property type="match status" value="1"/>
</dbReference>
<dbReference type="Pfam" id="PF03743">
    <property type="entry name" value="TrbI"/>
    <property type="match status" value="1"/>
</dbReference>
<feature type="compositionally biased region" description="Basic and acidic residues" evidence="6">
    <location>
        <begin position="201"/>
        <end position="211"/>
    </location>
</feature>
<dbReference type="CDD" id="cd16429">
    <property type="entry name" value="VirB10"/>
    <property type="match status" value="1"/>
</dbReference>
<feature type="transmembrane region" description="Helical" evidence="7">
    <location>
        <begin position="33"/>
        <end position="53"/>
    </location>
</feature>
<keyword evidence="8" id="KW-0614">Plasmid</keyword>
<protein>
    <submittedName>
        <fullName evidence="8">Conjugation TrbI family protein</fullName>
    </submittedName>
</protein>